<evidence type="ECO:0000256" key="2">
    <source>
        <dbReference type="ARBA" id="ARBA00023125"/>
    </source>
</evidence>
<dbReference type="AlphaFoldDB" id="A0A919BMV3"/>
<dbReference type="PANTHER" id="PTHR47506">
    <property type="entry name" value="TRANSCRIPTIONAL REGULATORY PROTEIN"/>
    <property type="match status" value="1"/>
</dbReference>
<evidence type="ECO:0000256" key="3">
    <source>
        <dbReference type="ARBA" id="ARBA00023163"/>
    </source>
</evidence>
<name>A0A919BMV3_9GAMM</name>
<dbReference type="EMBL" id="BNCK01000008">
    <property type="protein sequence ID" value="GHG01175.1"/>
    <property type="molecule type" value="Genomic_DNA"/>
</dbReference>
<evidence type="ECO:0000313" key="7">
    <source>
        <dbReference type="Proteomes" id="UP000623842"/>
    </source>
</evidence>
<evidence type="ECO:0000256" key="1">
    <source>
        <dbReference type="ARBA" id="ARBA00023015"/>
    </source>
</evidence>
<sequence>MSTKRDLILSSAKALFVEHGISGTTIASIASNAGIAKGSVYSYFKSKQDIVHALLTQLLELSQLQLEQLLTDKSLAGVSLIEAYINHELSQVSEERALTQAIAYDDSAVMDDDAIEYIQSIRATYYQNQLKLIANAYAELDEKWHMDVIALLNGALQEYSIYIALDNAQLTLERCAKVISAAIDAVIGSFSTTTLEPALTPEDLPLYHDDPQVRQLTKAKLLVSELKNQSNELATKDKTVVNETLTLLETQLEQDILNSVLLRALIANLAPYKGLSAKRAQLAELLDVELI</sequence>
<dbReference type="Proteomes" id="UP000623842">
    <property type="component" value="Unassembled WGS sequence"/>
</dbReference>
<reference evidence="6" key="2">
    <citation type="submission" date="2020-09" db="EMBL/GenBank/DDBJ databases">
        <authorList>
            <person name="Sun Q."/>
            <person name="Kim S."/>
        </authorList>
    </citation>
    <scope>NUCLEOTIDE SEQUENCE</scope>
    <source>
        <strain evidence="6">KCTC 42731</strain>
    </source>
</reference>
<dbReference type="Pfam" id="PF00440">
    <property type="entry name" value="TetR_N"/>
    <property type="match status" value="1"/>
</dbReference>
<dbReference type="RefSeq" id="WP_189772761.1">
    <property type="nucleotide sequence ID" value="NZ_BNCK01000008.1"/>
</dbReference>
<evidence type="ECO:0000313" key="6">
    <source>
        <dbReference type="EMBL" id="GHG01175.1"/>
    </source>
</evidence>
<dbReference type="PROSITE" id="PS01081">
    <property type="entry name" value="HTH_TETR_1"/>
    <property type="match status" value="1"/>
</dbReference>
<protein>
    <recommendedName>
        <fullName evidence="5">HTH tetR-type domain-containing protein</fullName>
    </recommendedName>
</protein>
<accession>A0A919BMV3</accession>
<organism evidence="6 7">
    <name type="scientific">Thalassotalea marina</name>
    <dbReference type="NCBI Taxonomy" id="1673741"/>
    <lineage>
        <taxon>Bacteria</taxon>
        <taxon>Pseudomonadati</taxon>
        <taxon>Pseudomonadota</taxon>
        <taxon>Gammaproteobacteria</taxon>
        <taxon>Alteromonadales</taxon>
        <taxon>Colwelliaceae</taxon>
        <taxon>Thalassotalea</taxon>
    </lineage>
</organism>
<dbReference type="InterPro" id="IPR001647">
    <property type="entry name" value="HTH_TetR"/>
</dbReference>
<dbReference type="InterPro" id="IPR023772">
    <property type="entry name" value="DNA-bd_HTH_TetR-type_CS"/>
</dbReference>
<evidence type="ECO:0000256" key="4">
    <source>
        <dbReference type="PROSITE-ProRule" id="PRU00335"/>
    </source>
</evidence>
<keyword evidence="3" id="KW-0804">Transcription</keyword>
<dbReference type="PROSITE" id="PS50977">
    <property type="entry name" value="HTH_TETR_2"/>
    <property type="match status" value="1"/>
</dbReference>
<feature type="DNA-binding region" description="H-T-H motif" evidence="4">
    <location>
        <begin position="25"/>
        <end position="44"/>
    </location>
</feature>
<dbReference type="PANTHER" id="PTHR47506:SF6">
    <property type="entry name" value="HTH-TYPE TRANSCRIPTIONAL REPRESSOR NEMR"/>
    <property type="match status" value="1"/>
</dbReference>
<feature type="domain" description="HTH tetR-type" evidence="5">
    <location>
        <begin position="2"/>
        <end position="62"/>
    </location>
</feature>
<gene>
    <name evidence="6" type="ORF">GCM10017161_32270</name>
</gene>
<evidence type="ECO:0000259" key="5">
    <source>
        <dbReference type="PROSITE" id="PS50977"/>
    </source>
</evidence>
<reference evidence="6" key="1">
    <citation type="journal article" date="2014" name="Int. J. Syst. Evol. Microbiol.">
        <title>Complete genome sequence of Corynebacterium casei LMG S-19264T (=DSM 44701T), isolated from a smear-ripened cheese.</title>
        <authorList>
            <consortium name="US DOE Joint Genome Institute (JGI-PGF)"/>
            <person name="Walter F."/>
            <person name="Albersmeier A."/>
            <person name="Kalinowski J."/>
            <person name="Ruckert C."/>
        </authorList>
    </citation>
    <scope>NUCLEOTIDE SEQUENCE</scope>
    <source>
        <strain evidence="6">KCTC 42731</strain>
    </source>
</reference>
<comment type="caution">
    <text evidence="6">The sequence shown here is derived from an EMBL/GenBank/DDBJ whole genome shotgun (WGS) entry which is preliminary data.</text>
</comment>
<dbReference type="PRINTS" id="PR00455">
    <property type="entry name" value="HTHTETR"/>
</dbReference>
<dbReference type="InterPro" id="IPR009057">
    <property type="entry name" value="Homeodomain-like_sf"/>
</dbReference>
<dbReference type="Gene3D" id="1.10.357.10">
    <property type="entry name" value="Tetracycline Repressor, domain 2"/>
    <property type="match status" value="1"/>
</dbReference>
<keyword evidence="2 4" id="KW-0238">DNA-binding</keyword>
<keyword evidence="7" id="KW-1185">Reference proteome</keyword>
<dbReference type="GO" id="GO:0003677">
    <property type="term" value="F:DNA binding"/>
    <property type="evidence" value="ECO:0007669"/>
    <property type="project" value="UniProtKB-UniRule"/>
</dbReference>
<proteinExistence type="predicted"/>
<dbReference type="SUPFAM" id="SSF46689">
    <property type="entry name" value="Homeodomain-like"/>
    <property type="match status" value="1"/>
</dbReference>
<keyword evidence="1" id="KW-0805">Transcription regulation</keyword>